<name>A0A7N0UNF9_KALFE</name>
<dbReference type="Gramene" id="Kaladp0072s0067.1.v1.1">
    <property type="protein sequence ID" value="Kaladp0072s0067.1.v1.1.CDS.1"/>
    <property type="gene ID" value="Kaladp0072s0067.v1.1"/>
</dbReference>
<evidence type="ECO:0000313" key="1">
    <source>
        <dbReference type="EnsemblPlants" id="Kaladp0072s0067.1.v1.1.CDS.1"/>
    </source>
</evidence>
<accession>A0A7N0UNF9</accession>
<reference evidence="1" key="1">
    <citation type="submission" date="2021-01" db="UniProtKB">
        <authorList>
            <consortium name="EnsemblPlants"/>
        </authorList>
    </citation>
    <scope>IDENTIFICATION</scope>
</reference>
<sequence length="117" mass="13282">MASGAPLELFKGSRYHHFLELFSSIANLISEAGNLLLKQKPKRQEIKQVMFVMNPVSALSPDSFGWCFQLITIIVDIVEEDVDKAIRHFLDPDTTLPQSISSDSICSWFLKLRMIII</sequence>
<proteinExistence type="predicted"/>
<dbReference type="EnsemblPlants" id="Kaladp0072s0067.1.v1.1">
    <property type="protein sequence ID" value="Kaladp0072s0067.1.v1.1.CDS.1"/>
    <property type="gene ID" value="Kaladp0072s0067.v1.1"/>
</dbReference>
<organism evidence="1 2">
    <name type="scientific">Kalanchoe fedtschenkoi</name>
    <name type="common">Lavender scallops</name>
    <name type="synonym">South American air plant</name>
    <dbReference type="NCBI Taxonomy" id="63787"/>
    <lineage>
        <taxon>Eukaryota</taxon>
        <taxon>Viridiplantae</taxon>
        <taxon>Streptophyta</taxon>
        <taxon>Embryophyta</taxon>
        <taxon>Tracheophyta</taxon>
        <taxon>Spermatophyta</taxon>
        <taxon>Magnoliopsida</taxon>
        <taxon>eudicotyledons</taxon>
        <taxon>Gunneridae</taxon>
        <taxon>Pentapetalae</taxon>
        <taxon>Saxifragales</taxon>
        <taxon>Crassulaceae</taxon>
        <taxon>Kalanchoe</taxon>
    </lineage>
</organism>
<keyword evidence="2" id="KW-1185">Reference proteome</keyword>
<dbReference type="AlphaFoldDB" id="A0A7N0UNF9"/>
<protein>
    <submittedName>
        <fullName evidence="1">Uncharacterized protein</fullName>
    </submittedName>
</protein>
<evidence type="ECO:0000313" key="2">
    <source>
        <dbReference type="Proteomes" id="UP000594263"/>
    </source>
</evidence>
<dbReference type="Proteomes" id="UP000594263">
    <property type="component" value="Unplaced"/>
</dbReference>